<organism evidence="1 2">
    <name type="scientific">Rhodococcus opacus M213</name>
    <dbReference type="NCBI Taxonomy" id="1129896"/>
    <lineage>
        <taxon>Bacteria</taxon>
        <taxon>Bacillati</taxon>
        <taxon>Actinomycetota</taxon>
        <taxon>Actinomycetes</taxon>
        <taxon>Mycobacteriales</taxon>
        <taxon>Nocardiaceae</taxon>
        <taxon>Rhodococcus</taxon>
    </lineage>
</organism>
<dbReference type="Proteomes" id="UP000005951">
    <property type="component" value="Unassembled WGS sequence"/>
</dbReference>
<proteinExistence type="predicted"/>
<evidence type="ECO:0000313" key="2">
    <source>
        <dbReference type="Proteomes" id="UP000005951"/>
    </source>
</evidence>
<protein>
    <submittedName>
        <fullName evidence="1">Uncharacterized protein</fullName>
    </submittedName>
</protein>
<dbReference type="EMBL" id="AJYC02000141">
    <property type="protein sequence ID" value="EKT77695.1"/>
    <property type="molecule type" value="Genomic_DNA"/>
</dbReference>
<sequence>MPTAGDAALKVARTNYLAGAAGTSNLLARSSTCGTIANGGDDRARIQ</sequence>
<gene>
    <name evidence="1" type="ORF">WSS_A36243</name>
</gene>
<name>K8XKV2_RHOOP</name>
<comment type="caution">
    <text evidence="1">The sequence shown here is derived from an EMBL/GenBank/DDBJ whole genome shotgun (WGS) entry which is preliminary data.</text>
</comment>
<reference evidence="1 2" key="1">
    <citation type="journal article" date="2013" name="Genome Announc.">
        <title>Draft Genome Sequence of Rhodococcus opacus Strain M213 Shows a Diverse Catabolic Potential.</title>
        <authorList>
            <person name="Pathak A."/>
            <person name="Green S.J."/>
            <person name="Ogram A."/>
            <person name="Chauhan A."/>
        </authorList>
    </citation>
    <scope>NUCLEOTIDE SEQUENCE [LARGE SCALE GENOMIC DNA]</scope>
    <source>
        <strain evidence="1 2">M213</strain>
    </source>
</reference>
<accession>K8XKV2</accession>
<evidence type="ECO:0000313" key="1">
    <source>
        <dbReference type="EMBL" id="EKT77695.1"/>
    </source>
</evidence>
<dbReference type="AlphaFoldDB" id="K8XKV2"/>